<gene>
    <name evidence="9" type="primary">g6338</name>
    <name evidence="9" type="ORF">VP750_LOCUS5432</name>
</gene>
<evidence type="ECO:0000313" key="10">
    <source>
        <dbReference type="Proteomes" id="UP001497392"/>
    </source>
</evidence>
<feature type="transmembrane region" description="Helical" evidence="8">
    <location>
        <begin position="173"/>
        <end position="191"/>
    </location>
</feature>
<dbReference type="Pfam" id="PF01956">
    <property type="entry name" value="EMC3_TMCO1"/>
    <property type="match status" value="1"/>
</dbReference>
<evidence type="ECO:0000256" key="7">
    <source>
        <dbReference type="PIRNR" id="PIRNR010045"/>
    </source>
</evidence>
<dbReference type="Proteomes" id="UP001497392">
    <property type="component" value="Unassembled WGS sequence"/>
</dbReference>
<comment type="caution">
    <text evidence="9">The sequence shown here is derived from an EMBL/GenBank/DDBJ whole genome shotgun (WGS) entry which is preliminary data.</text>
</comment>
<feature type="transmembrane region" description="Helical" evidence="8">
    <location>
        <begin position="14"/>
        <end position="33"/>
    </location>
</feature>
<evidence type="ECO:0000256" key="3">
    <source>
        <dbReference type="ARBA" id="ARBA00020822"/>
    </source>
</evidence>
<comment type="similarity">
    <text evidence="2 7">Belongs to the EMC3 family.</text>
</comment>
<evidence type="ECO:0000256" key="8">
    <source>
        <dbReference type="SAM" id="Phobius"/>
    </source>
</evidence>
<keyword evidence="6 8" id="KW-0472">Membrane</keyword>
<accession>A0ABP1FV63</accession>
<name>A0ABP1FV63_9CHLO</name>
<keyword evidence="5 8" id="KW-1133">Transmembrane helix</keyword>
<evidence type="ECO:0000256" key="6">
    <source>
        <dbReference type="ARBA" id="ARBA00023136"/>
    </source>
</evidence>
<dbReference type="InterPro" id="IPR008568">
    <property type="entry name" value="EMC3"/>
</dbReference>
<evidence type="ECO:0000313" key="9">
    <source>
        <dbReference type="EMBL" id="CAL5223773.1"/>
    </source>
</evidence>
<sequence>MGDQIVLDRDVRDWVLVPLTMSIVLMMLIRQYATQVLMGGGKPQQKVELKEVKEKQTVARSQLLRGAHVFLTEGAFRQRKAYLTAKGTGALSQKSEQKSAQEQMLTNPDLMSGMMKQNLSGIVPQIAMGTFVSYFFSGFILGKIPFPLSPSFRLMLQRGVDLPSLDVTYFTSLSYYILLLFGLRGVFMLFFRENTIDETQMYRQQMGMGGGGNPMAAMTSADPTKALEAERAALEMVDHKWKLEGAEDRAADVLRARLKQAPHKRKP</sequence>
<dbReference type="EMBL" id="CAXHTA020000009">
    <property type="protein sequence ID" value="CAL5223773.1"/>
    <property type="molecule type" value="Genomic_DNA"/>
</dbReference>
<dbReference type="SMART" id="SM01415">
    <property type="entry name" value="DUF106"/>
    <property type="match status" value="1"/>
</dbReference>
<reference evidence="9 10" key="1">
    <citation type="submission" date="2024-06" db="EMBL/GenBank/DDBJ databases">
        <authorList>
            <person name="Kraege A."/>
            <person name="Thomma B."/>
        </authorList>
    </citation>
    <scope>NUCLEOTIDE SEQUENCE [LARGE SCALE GENOMIC DNA]</scope>
</reference>
<keyword evidence="4 8" id="KW-0812">Transmembrane</keyword>
<proteinExistence type="inferred from homology"/>
<dbReference type="InterPro" id="IPR002809">
    <property type="entry name" value="EMC3/TMCO1"/>
</dbReference>
<evidence type="ECO:0000256" key="5">
    <source>
        <dbReference type="ARBA" id="ARBA00022989"/>
    </source>
</evidence>
<evidence type="ECO:0000256" key="4">
    <source>
        <dbReference type="ARBA" id="ARBA00022692"/>
    </source>
</evidence>
<dbReference type="PANTHER" id="PTHR13116:SF5">
    <property type="entry name" value="ER MEMBRANE PROTEIN COMPLEX SUBUNIT 3"/>
    <property type="match status" value="1"/>
</dbReference>
<keyword evidence="10" id="KW-1185">Reference proteome</keyword>
<dbReference type="PIRSF" id="PIRSF010045">
    <property type="entry name" value="DUF850_TM_euk"/>
    <property type="match status" value="1"/>
</dbReference>
<protein>
    <recommendedName>
        <fullName evidence="3 7">ER membrane protein complex subunit 3</fullName>
    </recommendedName>
</protein>
<feature type="transmembrane region" description="Helical" evidence="8">
    <location>
        <begin position="122"/>
        <end position="146"/>
    </location>
</feature>
<evidence type="ECO:0000256" key="1">
    <source>
        <dbReference type="ARBA" id="ARBA00004141"/>
    </source>
</evidence>
<comment type="subcellular location">
    <subcellularLocation>
        <location evidence="1">Membrane</location>
        <topology evidence="1">Multi-pass membrane protein</topology>
    </subcellularLocation>
</comment>
<organism evidence="9 10">
    <name type="scientific">Coccomyxa viridis</name>
    <dbReference type="NCBI Taxonomy" id="1274662"/>
    <lineage>
        <taxon>Eukaryota</taxon>
        <taxon>Viridiplantae</taxon>
        <taxon>Chlorophyta</taxon>
        <taxon>core chlorophytes</taxon>
        <taxon>Trebouxiophyceae</taxon>
        <taxon>Trebouxiophyceae incertae sedis</taxon>
        <taxon>Coccomyxaceae</taxon>
        <taxon>Coccomyxa</taxon>
    </lineage>
</organism>
<evidence type="ECO:0000256" key="2">
    <source>
        <dbReference type="ARBA" id="ARBA00005376"/>
    </source>
</evidence>
<dbReference type="PANTHER" id="PTHR13116">
    <property type="entry name" value="ER MEMBRANE PROTEIN COMPLEX SUBUNIT 3"/>
    <property type="match status" value="1"/>
</dbReference>